<evidence type="ECO:0000313" key="3">
    <source>
        <dbReference type="Proteomes" id="UP000002411"/>
    </source>
</evidence>
<dbReference type="RefSeq" id="WP_012102448.1">
    <property type="nucleotide sequence ID" value="NC_009706.1"/>
</dbReference>
<organism evidence="2 3">
    <name type="scientific">Clostridium kluyveri (strain ATCC 8527 / DSM 555 / NBRC 12016 / NCIMB 10680 / K1)</name>
    <dbReference type="NCBI Taxonomy" id="431943"/>
    <lineage>
        <taxon>Bacteria</taxon>
        <taxon>Bacillati</taxon>
        <taxon>Bacillota</taxon>
        <taxon>Clostridia</taxon>
        <taxon>Eubacteriales</taxon>
        <taxon>Clostridiaceae</taxon>
        <taxon>Clostridium</taxon>
    </lineage>
</organism>
<dbReference type="InterPro" id="IPR013136">
    <property type="entry name" value="WSTF_Acf1_Cbp146"/>
</dbReference>
<gene>
    <name evidence="2" type="ordered locus">CKL_2110</name>
</gene>
<dbReference type="eggNOG" id="COG2604">
    <property type="taxonomic scope" value="Bacteria"/>
</dbReference>
<dbReference type="Proteomes" id="UP000002411">
    <property type="component" value="Chromosome"/>
</dbReference>
<dbReference type="PROSITE" id="PS51136">
    <property type="entry name" value="WAC"/>
    <property type="match status" value="1"/>
</dbReference>
<keyword evidence="3" id="KW-1185">Reference proteome</keyword>
<reference evidence="2 3" key="1">
    <citation type="journal article" date="2008" name="Proc. Natl. Acad. Sci. U.S.A.">
        <title>The genome of Clostridium kluyveri, a strict anaerobe with unique metabolic features.</title>
        <authorList>
            <person name="Seedorf H."/>
            <person name="Fricke W.F."/>
            <person name="Veith B."/>
            <person name="Brueggemann H."/>
            <person name="Liesegang H."/>
            <person name="Strittmatter A."/>
            <person name="Miethke M."/>
            <person name="Buckel W."/>
            <person name="Hinderberger J."/>
            <person name="Li F."/>
            <person name="Hagemeier C."/>
            <person name="Thauer R.K."/>
            <person name="Gottschalk G."/>
        </authorList>
    </citation>
    <scope>NUCLEOTIDE SEQUENCE [LARGE SCALE GENOMIC DNA]</scope>
    <source>
        <strain evidence="3">ATCC 8527 / DSM 555 / NCIMB 10680</strain>
    </source>
</reference>
<dbReference type="STRING" id="431943.CKL_2110"/>
<dbReference type="PANTHER" id="PTHR41786:SF1">
    <property type="entry name" value="6-HYDROXYMETHYLPTERIN DIPHOSPHOKINASE MPTE-LIKE DOMAIN-CONTAINING PROTEIN"/>
    <property type="match status" value="1"/>
</dbReference>
<dbReference type="AlphaFoldDB" id="A5MZ26"/>
<evidence type="ECO:0000259" key="1">
    <source>
        <dbReference type="PROSITE" id="PS51136"/>
    </source>
</evidence>
<accession>A5MZ26</accession>
<dbReference type="HOGENOM" id="CLU_026503_0_0_9"/>
<dbReference type="PANTHER" id="PTHR41786">
    <property type="entry name" value="MOTILITY ACCESSORY FACTOR MAF"/>
    <property type="match status" value="1"/>
</dbReference>
<dbReference type="EMBL" id="CP000673">
    <property type="protein sequence ID" value="EDK34122.1"/>
    <property type="molecule type" value="Genomic_DNA"/>
</dbReference>
<dbReference type="Pfam" id="PF01973">
    <property type="entry name" value="MptE-like"/>
    <property type="match status" value="1"/>
</dbReference>
<proteinExistence type="predicted"/>
<sequence>MENLTDYLKDILEDKFTKDEEVKLEKSKDNKDIFKVNYNGSFKYIGSKYNVERDIDNFLFEVGNIGIDTLIIVFGLGTGEHILKLFDKLNSFNRVLVVEPDRRILKKFFKLQYSKSLLKDDKIDIVGFEKENIRSYIIEFICDENNYNNIRYAAYGNYSILYKIEYLYFLRSIKEVLLLFEGNLITKYVHGRSFMSCYLNNIKSIASSHYLNEFKDKFKDYTAVVVSAGPSLEKNIDELKNFNDNAIIICGNRTLKPLMEKGIIPDFMCSVDCSDAVYDMCKKYLNYGNIPLIFTETSNSKLVLNKRKGKIFFRYGSAKTSIQEVTGKNIDSLYSGGSVAHTCVDFARYIGCKVIIFIGQDLAYTNDMEHAQIAEMQSYNKTISNENLIQVDGLYGDKVLTTRVLNGYRDALEEYIKRMKNIKFINATEGGALIKGVETITLKEALDKYAVSQGIGKVVNDIFKKQPGIDRIKVIDNMKNILKGLMKINDEIKRCRENIISALLSNKISKMKYAYKKISVLNDELDNSSSFNFIDFLISDVMNRTSVYFRYQESKYEVENLKNILNAFKKLYNDIIETIDYVVPKIEKCIEDL</sequence>
<feature type="domain" description="WAC" evidence="1">
    <location>
        <begin position="1"/>
        <end position="28"/>
    </location>
</feature>
<name>A5MZ26_CLOK5</name>
<dbReference type="InterPro" id="IPR002826">
    <property type="entry name" value="MptE-like"/>
</dbReference>
<dbReference type="KEGG" id="ckl:CKL_2110"/>
<protein>
    <recommendedName>
        <fullName evidence="1">WAC domain-containing protein</fullName>
    </recommendedName>
</protein>
<evidence type="ECO:0000313" key="2">
    <source>
        <dbReference type="EMBL" id="EDK34122.1"/>
    </source>
</evidence>